<evidence type="ECO:0000256" key="1">
    <source>
        <dbReference type="ARBA" id="ARBA00022741"/>
    </source>
</evidence>
<keyword evidence="2" id="KW-0378">Hydrolase</keyword>
<dbReference type="InterPro" id="IPR041679">
    <property type="entry name" value="DNA2/NAM7-like_C"/>
</dbReference>
<dbReference type="Proteomes" id="UP000450161">
    <property type="component" value="Unassembled WGS sequence"/>
</dbReference>
<dbReference type="GO" id="GO:0043139">
    <property type="term" value="F:5'-3' DNA helicase activity"/>
    <property type="evidence" value="ECO:0007669"/>
    <property type="project" value="TreeGrafter"/>
</dbReference>
<dbReference type="Pfam" id="PF13604">
    <property type="entry name" value="AAA_30"/>
    <property type="match status" value="1"/>
</dbReference>
<protein>
    <submittedName>
        <fullName evidence="6">AAA family ATPase</fullName>
    </submittedName>
</protein>
<reference evidence="6 7" key="1">
    <citation type="submission" date="2019-08" db="EMBL/GenBank/DDBJ databases">
        <title>In-depth cultivation of the pig gut microbiome towards novel bacterial diversity and tailored functional studies.</title>
        <authorList>
            <person name="Wylensek D."/>
            <person name="Hitch T.C.A."/>
            <person name="Clavel T."/>
        </authorList>
    </citation>
    <scope>NUCLEOTIDE SEQUENCE [LARGE SCALE GENOMIC DNA]</scope>
    <source>
        <strain evidence="6 7">LKV-178-WT-2C</strain>
    </source>
</reference>
<evidence type="ECO:0000256" key="3">
    <source>
        <dbReference type="ARBA" id="ARBA00022806"/>
    </source>
</evidence>
<gene>
    <name evidence="6" type="ORF">FYJ72_11200</name>
</gene>
<feature type="domain" description="AAA+ ATPase" evidence="5">
    <location>
        <begin position="188"/>
        <end position="367"/>
    </location>
</feature>
<dbReference type="SMART" id="SM00382">
    <property type="entry name" value="AAA"/>
    <property type="match status" value="1"/>
</dbReference>
<dbReference type="GO" id="GO:0005524">
    <property type="term" value="F:ATP binding"/>
    <property type="evidence" value="ECO:0007669"/>
    <property type="project" value="UniProtKB-KW"/>
</dbReference>
<dbReference type="Pfam" id="PF13087">
    <property type="entry name" value="AAA_12"/>
    <property type="match status" value="1"/>
</dbReference>
<dbReference type="SUPFAM" id="SSF52540">
    <property type="entry name" value="P-loop containing nucleoside triphosphate hydrolases"/>
    <property type="match status" value="1"/>
</dbReference>
<dbReference type="InterPro" id="IPR027417">
    <property type="entry name" value="P-loop_NTPase"/>
</dbReference>
<comment type="caution">
    <text evidence="6">The sequence shown here is derived from an EMBL/GenBank/DDBJ whole genome shotgun (WGS) entry which is preliminary data.</text>
</comment>
<dbReference type="InterPro" id="IPR050534">
    <property type="entry name" value="Coronavir_polyprotein_1ab"/>
</dbReference>
<dbReference type="InterPro" id="IPR047187">
    <property type="entry name" value="SF1_C_Upf1"/>
</dbReference>
<dbReference type="CDD" id="cd18808">
    <property type="entry name" value="SF1_C_Upf1"/>
    <property type="match status" value="1"/>
</dbReference>
<dbReference type="PANTHER" id="PTHR43788:SF8">
    <property type="entry name" value="DNA-BINDING PROTEIN SMUBP-2"/>
    <property type="match status" value="1"/>
</dbReference>
<dbReference type="PANTHER" id="PTHR43788">
    <property type="entry name" value="DNA2/NAM7 HELICASE FAMILY MEMBER"/>
    <property type="match status" value="1"/>
</dbReference>
<dbReference type="Gene3D" id="3.40.50.300">
    <property type="entry name" value="P-loop containing nucleotide triphosphate hydrolases"/>
    <property type="match status" value="2"/>
</dbReference>
<dbReference type="GO" id="GO:0016787">
    <property type="term" value="F:hydrolase activity"/>
    <property type="evidence" value="ECO:0007669"/>
    <property type="project" value="UniProtKB-KW"/>
</dbReference>
<dbReference type="EMBL" id="VUNF01000023">
    <property type="protein sequence ID" value="MST78221.1"/>
    <property type="molecule type" value="Genomic_DNA"/>
</dbReference>
<keyword evidence="4" id="KW-0067">ATP-binding</keyword>
<dbReference type="AlphaFoldDB" id="A0A6I2TWL9"/>
<keyword evidence="1" id="KW-0547">Nucleotide-binding</keyword>
<keyword evidence="3" id="KW-0347">Helicase</keyword>
<accession>A0A6I2TWL9</accession>
<evidence type="ECO:0000313" key="6">
    <source>
        <dbReference type="EMBL" id="MST78221.1"/>
    </source>
</evidence>
<evidence type="ECO:0000259" key="5">
    <source>
        <dbReference type="SMART" id="SM00382"/>
    </source>
</evidence>
<sequence length="565" mass="63264">MENNDMRENVIEDMRKRIYDYLQQQKEQELADIEANSLLTDEEKVEAGLLIKDAQVVKACDNQYELHTTEDNTKLRVGDSVRISNRYISANAKIIDLYLEGLSIETPAFMKEKDLVDIEVLEHMMLDPMLDLLDSIHEGCPGYSFLNLLAGKETPRSKGLGAVDARFVKLPNVLNTAQRSAVTDCLKRPSVYCLQGPPGTGKTAVLSAIAQIYASMRKEVLVISNTHQAVNNALNKIAEQADNFAVVKIGEKIKGEGLNKKIITAGTYNHYLAYRKNSKKRMEPADVVGMTLHAAIINLGLRNSGFKPKIVLVDEAGQMPLPYASLIGAFGCGSIIFIGDDKQMPPIFHPQLAVNPLSVSIFEYLCNRYPTLRHTLDVTYRMNGEITDFISRNFYESDGNGVKLISADSAKDRRLDVEGISQEPIQTIEVIPEQSDLMEMECDVNVAEAEQAIELARKAIQGGIRLKDVAIVTPYRRQVKCIRTLWKTKYPKEKMPLVNTVECLQGQDVEIIIISFVLNARYGNMEAQLPFVLEKHRLNVMISRAKSKVILLMSSEVKVVFGNCY</sequence>
<evidence type="ECO:0000313" key="7">
    <source>
        <dbReference type="Proteomes" id="UP000450161"/>
    </source>
</evidence>
<organism evidence="6 7">
    <name type="scientific">Segatella copri</name>
    <dbReference type="NCBI Taxonomy" id="165179"/>
    <lineage>
        <taxon>Bacteria</taxon>
        <taxon>Pseudomonadati</taxon>
        <taxon>Bacteroidota</taxon>
        <taxon>Bacteroidia</taxon>
        <taxon>Bacteroidales</taxon>
        <taxon>Prevotellaceae</taxon>
        <taxon>Segatella</taxon>
    </lineage>
</organism>
<proteinExistence type="predicted"/>
<evidence type="ECO:0000256" key="4">
    <source>
        <dbReference type="ARBA" id="ARBA00022840"/>
    </source>
</evidence>
<dbReference type="InterPro" id="IPR003593">
    <property type="entry name" value="AAA+_ATPase"/>
</dbReference>
<evidence type="ECO:0000256" key="2">
    <source>
        <dbReference type="ARBA" id="ARBA00022801"/>
    </source>
</evidence>
<name>A0A6I2TWL9_9BACT</name>